<name>A0A7G9Z5D3_9EURY</name>
<dbReference type="Pfam" id="PF16114">
    <property type="entry name" value="Citrate_bind"/>
    <property type="match status" value="1"/>
</dbReference>
<dbReference type="SUPFAM" id="SSF56059">
    <property type="entry name" value="Glutathione synthetase ATP-binding domain-like"/>
    <property type="match status" value="1"/>
</dbReference>
<keyword evidence="5" id="KW-0597">Phosphoprotein</keyword>
<dbReference type="GO" id="GO:0006099">
    <property type="term" value="P:tricarboxylic acid cycle"/>
    <property type="evidence" value="ECO:0007669"/>
    <property type="project" value="TreeGrafter"/>
</dbReference>
<evidence type="ECO:0000256" key="4">
    <source>
        <dbReference type="ARBA" id="ARBA00022516"/>
    </source>
</evidence>
<dbReference type="EMBL" id="MT631615">
    <property type="protein sequence ID" value="QNO55467.1"/>
    <property type="molecule type" value="Genomic_DNA"/>
</dbReference>
<evidence type="ECO:0000256" key="2">
    <source>
        <dbReference type="ARBA" id="ARBA00012639"/>
    </source>
</evidence>
<evidence type="ECO:0000256" key="3">
    <source>
        <dbReference type="ARBA" id="ARBA00022490"/>
    </source>
</evidence>
<keyword evidence="7" id="KW-0547">Nucleotide-binding</keyword>
<evidence type="ECO:0000256" key="7">
    <source>
        <dbReference type="ARBA" id="ARBA00022741"/>
    </source>
</evidence>
<dbReference type="GO" id="GO:0006104">
    <property type="term" value="P:succinyl-CoA metabolic process"/>
    <property type="evidence" value="ECO:0007669"/>
    <property type="project" value="TreeGrafter"/>
</dbReference>
<evidence type="ECO:0000313" key="14">
    <source>
        <dbReference type="EMBL" id="QNO55467.1"/>
    </source>
</evidence>
<dbReference type="GO" id="GO:0042709">
    <property type="term" value="C:succinate-CoA ligase complex"/>
    <property type="evidence" value="ECO:0007669"/>
    <property type="project" value="TreeGrafter"/>
</dbReference>
<feature type="domain" description="ATP-citrate synthase citrate-binding" evidence="12">
    <location>
        <begin position="243"/>
        <end position="419"/>
    </location>
</feature>
<dbReference type="InterPro" id="IPR056749">
    <property type="entry name" value="Citrate_synth_N"/>
</dbReference>
<dbReference type="SUPFAM" id="SSF52210">
    <property type="entry name" value="Succinyl-CoA synthetase domains"/>
    <property type="match status" value="1"/>
</dbReference>
<dbReference type="InterPro" id="IPR016102">
    <property type="entry name" value="Succinyl-CoA_synth-like"/>
</dbReference>
<gene>
    <name evidence="14" type="ORF">DEIOECNE_00017</name>
</gene>
<evidence type="ECO:0000256" key="1">
    <source>
        <dbReference type="ARBA" id="ARBA00004496"/>
    </source>
</evidence>
<evidence type="ECO:0000259" key="12">
    <source>
        <dbReference type="Pfam" id="PF16114"/>
    </source>
</evidence>
<evidence type="ECO:0000256" key="11">
    <source>
        <dbReference type="ARBA" id="ARBA00047593"/>
    </source>
</evidence>
<keyword evidence="10" id="KW-0012">Acyltransferase</keyword>
<dbReference type="PANTHER" id="PTHR11815">
    <property type="entry name" value="SUCCINYL-COA SYNTHETASE BETA CHAIN"/>
    <property type="match status" value="1"/>
</dbReference>
<evidence type="ECO:0000256" key="6">
    <source>
        <dbReference type="ARBA" id="ARBA00022679"/>
    </source>
</evidence>
<comment type="subcellular location">
    <subcellularLocation>
        <location evidence="1">Cytoplasm</location>
    </subcellularLocation>
</comment>
<evidence type="ECO:0000256" key="10">
    <source>
        <dbReference type="ARBA" id="ARBA00023315"/>
    </source>
</evidence>
<comment type="catalytic activity">
    <reaction evidence="11">
        <text>oxaloacetate + acetyl-CoA + ADP + phosphate = citrate + ATP + CoA</text>
        <dbReference type="Rhea" id="RHEA:21160"/>
        <dbReference type="ChEBI" id="CHEBI:16452"/>
        <dbReference type="ChEBI" id="CHEBI:16947"/>
        <dbReference type="ChEBI" id="CHEBI:30616"/>
        <dbReference type="ChEBI" id="CHEBI:43474"/>
        <dbReference type="ChEBI" id="CHEBI:57287"/>
        <dbReference type="ChEBI" id="CHEBI:57288"/>
        <dbReference type="ChEBI" id="CHEBI:456216"/>
        <dbReference type="EC" id="2.3.3.8"/>
    </reaction>
</comment>
<evidence type="ECO:0000256" key="8">
    <source>
        <dbReference type="ARBA" id="ARBA00022840"/>
    </source>
</evidence>
<dbReference type="Gene3D" id="3.40.50.261">
    <property type="entry name" value="Succinyl-CoA synthetase domains"/>
    <property type="match status" value="1"/>
</dbReference>
<dbReference type="GO" id="GO:0003878">
    <property type="term" value="F:ATP citrate synthase activity"/>
    <property type="evidence" value="ECO:0007669"/>
    <property type="project" value="UniProtKB-EC"/>
</dbReference>
<keyword evidence="3" id="KW-0963">Cytoplasm</keyword>
<dbReference type="AlphaFoldDB" id="A0A7G9Z5D3"/>
<keyword evidence="6" id="KW-0808">Transferase</keyword>
<sequence length="425" mass="47869">MAQRGIREYDAKRILAKYMRRLSKGTFKYRGRVVLVTPDTSIEAATKRKHWVKTEKLTVKPDQLFGKRGKHGLLLVNATYEEAKSWLEEKMNSIVEVGKVQGKLTHFLVQPYVELDKEYYLAFAGHQDGDYVHFSAEGGVDIEANWDMVTTVNVPIDAKIEDVDLAPILDSVSNDDRDAFRDLITALFRFYRKLQFGFLEFNPFTHKNGEFFPVDTVARLDDTAHFLCHEDWKDVEFPAPFGRELQPEEQYIEDLDEKSGSSLKLTVLNPKGRVWTMVAGGGASVIYADTVVDLGFGDELATYGEYSGNPTTEETYDYAKTLLDLMTREEVEGGKVLIIGGGIANFTDVAMTFDGIIQALDDYAEQIKEHDIKIFVRRGGPNYKAGLAKIREAGKRLDLDMEVHGPEMHMTKVVGIALKNLDGGD</sequence>
<keyword evidence="8" id="KW-0067">ATP-binding</keyword>
<dbReference type="GO" id="GO:0005524">
    <property type="term" value="F:ATP binding"/>
    <property type="evidence" value="ECO:0007669"/>
    <property type="project" value="UniProtKB-KW"/>
</dbReference>
<dbReference type="GO" id="GO:0006629">
    <property type="term" value="P:lipid metabolic process"/>
    <property type="evidence" value="ECO:0007669"/>
    <property type="project" value="UniProtKB-KW"/>
</dbReference>
<keyword evidence="9" id="KW-0443">Lipid metabolism</keyword>
<dbReference type="PANTHER" id="PTHR11815:SF10">
    <property type="entry name" value="SUCCINATE--COA LIGASE [GDP-FORMING] SUBUNIT BETA, MITOCHONDRIAL"/>
    <property type="match status" value="1"/>
</dbReference>
<keyword evidence="4" id="KW-0444">Lipid biosynthesis</keyword>
<evidence type="ECO:0000256" key="5">
    <source>
        <dbReference type="ARBA" id="ARBA00022553"/>
    </source>
</evidence>
<feature type="domain" description="ATP-citrate synthase ATP-grasp" evidence="13">
    <location>
        <begin position="2"/>
        <end position="232"/>
    </location>
</feature>
<organism evidence="14">
    <name type="scientific">Candidatus Methanophaga sp. ANME-1 ERB7</name>
    <dbReference type="NCBI Taxonomy" id="2759913"/>
    <lineage>
        <taxon>Archaea</taxon>
        <taxon>Methanobacteriati</taxon>
        <taxon>Methanobacteriota</taxon>
        <taxon>Stenosarchaea group</taxon>
        <taxon>Methanomicrobia</taxon>
        <taxon>Candidatus Methanophagales</taxon>
        <taxon>Candidatus Methanophagaceae</taxon>
        <taxon>Candidatus Methanophaga</taxon>
    </lineage>
</organism>
<dbReference type="Gene3D" id="3.30.470.110">
    <property type="match status" value="1"/>
</dbReference>
<dbReference type="EC" id="2.3.3.8" evidence="2"/>
<dbReference type="GO" id="GO:0004775">
    <property type="term" value="F:succinate-CoA ligase (ADP-forming) activity"/>
    <property type="evidence" value="ECO:0007669"/>
    <property type="project" value="TreeGrafter"/>
</dbReference>
<dbReference type="Pfam" id="PF24948">
    <property type="entry name" value="Citrate_synth_N"/>
    <property type="match status" value="1"/>
</dbReference>
<dbReference type="FunFam" id="3.40.50.261:FF:000004">
    <property type="entry name" value="ATP-citrate synthase subunit"/>
    <property type="match status" value="1"/>
</dbReference>
<evidence type="ECO:0000256" key="9">
    <source>
        <dbReference type="ARBA" id="ARBA00023098"/>
    </source>
</evidence>
<evidence type="ECO:0000259" key="13">
    <source>
        <dbReference type="Pfam" id="PF24948"/>
    </source>
</evidence>
<accession>A0A7G9Z5D3</accession>
<dbReference type="InterPro" id="IPR032263">
    <property type="entry name" value="Citrate-bd"/>
</dbReference>
<reference evidence="14" key="1">
    <citation type="submission" date="2020-06" db="EMBL/GenBank/DDBJ databases">
        <title>Unique genomic features of the anaerobic methanotrophic archaea.</title>
        <authorList>
            <person name="Chadwick G.L."/>
            <person name="Skennerton C.T."/>
            <person name="Laso-Perez R."/>
            <person name="Leu A.O."/>
            <person name="Speth D.R."/>
            <person name="Yu H."/>
            <person name="Morgan-Lang C."/>
            <person name="Hatzenpichler R."/>
            <person name="Goudeau D."/>
            <person name="Malmstrom R."/>
            <person name="Brazelton W.J."/>
            <person name="Woyke T."/>
            <person name="Hallam S.J."/>
            <person name="Tyson G.W."/>
            <person name="Wegener G."/>
            <person name="Boetius A."/>
            <person name="Orphan V."/>
        </authorList>
    </citation>
    <scope>NUCLEOTIDE SEQUENCE</scope>
</reference>
<protein>
    <recommendedName>
        <fullName evidence="2">ATP citrate synthase</fullName>
        <ecNumber evidence="2">2.3.3.8</ecNumber>
    </recommendedName>
</protein>
<proteinExistence type="predicted"/>